<name>A0A5A5THA8_9CHLR</name>
<dbReference type="AlphaFoldDB" id="A0A5A5THA8"/>
<gene>
    <name evidence="1" type="ORF">KDI_39180</name>
</gene>
<dbReference type="EMBL" id="BIXY01000068">
    <property type="protein sequence ID" value="GCF10354.1"/>
    <property type="molecule type" value="Genomic_DNA"/>
</dbReference>
<protein>
    <submittedName>
        <fullName evidence="1">Uncharacterized protein</fullName>
    </submittedName>
</protein>
<proteinExistence type="predicted"/>
<accession>A0A5A5THA8</accession>
<sequence>MNFTTLKQIRQHIYDSFERGADVLFNLCDTLLCEDRARSLPELSLSPHFERQ</sequence>
<evidence type="ECO:0000313" key="1">
    <source>
        <dbReference type="EMBL" id="GCF10354.1"/>
    </source>
</evidence>
<comment type="caution">
    <text evidence="1">The sequence shown here is derived from an EMBL/GenBank/DDBJ whole genome shotgun (WGS) entry which is preliminary data.</text>
</comment>
<dbReference type="Proteomes" id="UP000322530">
    <property type="component" value="Unassembled WGS sequence"/>
</dbReference>
<reference evidence="1 2" key="1">
    <citation type="submission" date="2019-01" db="EMBL/GenBank/DDBJ databases">
        <title>Draft genome sequence of Dictyobacter sp. Uno17.</title>
        <authorList>
            <person name="Wang C.M."/>
            <person name="Zheng Y."/>
            <person name="Sakai Y."/>
            <person name="Abe K."/>
            <person name="Yokota A."/>
            <person name="Yabe S."/>
        </authorList>
    </citation>
    <scope>NUCLEOTIDE SEQUENCE [LARGE SCALE GENOMIC DNA]</scope>
    <source>
        <strain evidence="1 2">Uno17</strain>
    </source>
</reference>
<organism evidence="1 2">
    <name type="scientific">Dictyobacter arantiisoli</name>
    <dbReference type="NCBI Taxonomy" id="2014874"/>
    <lineage>
        <taxon>Bacteria</taxon>
        <taxon>Bacillati</taxon>
        <taxon>Chloroflexota</taxon>
        <taxon>Ktedonobacteria</taxon>
        <taxon>Ktedonobacterales</taxon>
        <taxon>Dictyobacteraceae</taxon>
        <taxon>Dictyobacter</taxon>
    </lineage>
</organism>
<evidence type="ECO:0000313" key="2">
    <source>
        <dbReference type="Proteomes" id="UP000322530"/>
    </source>
</evidence>
<dbReference type="RefSeq" id="WP_235932635.1">
    <property type="nucleotide sequence ID" value="NZ_BIXY01000068.1"/>
</dbReference>
<keyword evidence="2" id="KW-1185">Reference proteome</keyword>